<feature type="transmembrane region" description="Helical" evidence="1">
    <location>
        <begin position="116"/>
        <end position="141"/>
    </location>
</feature>
<feature type="transmembrane region" description="Helical" evidence="1">
    <location>
        <begin position="18"/>
        <end position="39"/>
    </location>
</feature>
<feature type="transmembrane region" description="Helical" evidence="1">
    <location>
        <begin position="51"/>
        <end position="70"/>
    </location>
</feature>
<sequence>MPSIRFHDATAMQLTPAIALHMGCALAATALGPVVLWSRLGRRLRPGLHRWAGRVWVVLMAVTALSALFIRDFRLPNIAGYTPIHLLVPYTLGGLVLAFVYLYRRQIDGHRKTMQGLYVGACLTAGAFTLLPGRLLGQWLWGALGLL</sequence>
<protein>
    <submittedName>
        <fullName evidence="2">DUF2306 domain-containing protein</fullName>
    </submittedName>
</protein>
<dbReference type="InterPro" id="IPR018750">
    <property type="entry name" value="DUF2306_membrane"/>
</dbReference>
<proteinExistence type="predicted"/>
<keyword evidence="1" id="KW-1133">Transmembrane helix</keyword>
<feature type="transmembrane region" description="Helical" evidence="1">
    <location>
        <begin position="82"/>
        <end position="104"/>
    </location>
</feature>
<dbReference type="Proteomes" id="UP001501788">
    <property type="component" value="Unassembled WGS sequence"/>
</dbReference>
<keyword evidence="3" id="KW-1185">Reference proteome</keyword>
<evidence type="ECO:0000256" key="1">
    <source>
        <dbReference type="SAM" id="Phobius"/>
    </source>
</evidence>
<evidence type="ECO:0000313" key="2">
    <source>
        <dbReference type="EMBL" id="GAA4422922.1"/>
    </source>
</evidence>
<keyword evidence="1" id="KW-0472">Membrane</keyword>
<keyword evidence="1" id="KW-0812">Transmembrane</keyword>
<reference evidence="3" key="1">
    <citation type="journal article" date="2019" name="Int. J. Syst. Evol. Microbiol.">
        <title>The Global Catalogue of Microorganisms (GCM) 10K type strain sequencing project: providing services to taxonomists for standard genome sequencing and annotation.</title>
        <authorList>
            <consortium name="The Broad Institute Genomics Platform"/>
            <consortium name="The Broad Institute Genome Sequencing Center for Infectious Disease"/>
            <person name="Wu L."/>
            <person name="Ma J."/>
        </authorList>
    </citation>
    <scope>NUCLEOTIDE SEQUENCE [LARGE SCALE GENOMIC DNA]</scope>
    <source>
        <strain evidence="3">JCM 31890</strain>
    </source>
</reference>
<accession>A0ABP8L690</accession>
<organism evidence="2 3">
    <name type="scientific">Acidovorax lacteus</name>
    <dbReference type="NCBI Taxonomy" id="1924988"/>
    <lineage>
        <taxon>Bacteria</taxon>
        <taxon>Pseudomonadati</taxon>
        <taxon>Pseudomonadota</taxon>
        <taxon>Betaproteobacteria</taxon>
        <taxon>Burkholderiales</taxon>
        <taxon>Comamonadaceae</taxon>
        <taxon>Acidovorax</taxon>
    </lineage>
</organism>
<dbReference type="Pfam" id="PF10067">
    <property type="entry name" value="DUF2306"/>
    <property type="match status" value="1"/>
</dbReference>
<evidence type="ECO:0000313" key="3">
    <source>
        <dbReference type="Proteomes" id="UP001501788"/>
    </source>
</evidence>
<gene>
    <name evidence="2" type="ORF">GCM10023090_14590</name>
</gene>
<name>A0ABP8L690_9BURK</name>
<dbReference type="EMBL" id="BAABEX010000008">
    <property type="protein sequence ID" value="GAA4422922.1"/>
    <property type="molecule type" value="Genomic_DNA"/>
</dbReference>
<comment type="caution">
    <text evidence="2">The sequence shown here is derived from an EMBL/GenBank/DDBJ whole genome shotgun (WGS) entry which is preliminary data.</text>
</comment>